<dbReference type="RefSeq" id="WP_255922902.1">
    <property type="nucleotide sequence ID" value="NZ_JANFNG010000027.1"/>
</dbReference>
<dbReference type="InterPro" id="IPR018727">
    <property type="entry name" value="DUF2267"/>
</dbReference>
<evidence type="ECO:0000313" key="2">
    <source>
        <dbReference type="Proteomes" id="UP001057702"/>
    </source>
</evidence>
<reference evidence="1" key="1">
    <citation type="submission" date="2022-06" db="EMBL/GenBank/DDBJ databases">
        <title>Draft genome sequence of Streptomyces sp. RB6PN25 isolated from peat swamp forest in Thailand.</title>
        <authorList>
            <person name="Duangmal K."/>
            <person name="Klaysubun C."/>
        </authorList>
    </citation>
    <scope>NUCLEOTIDE SEQUENCE</scope>
    <source>
        <strain evidence="1">RB6PN25</strain>
    </source>
</reference>
<dbReference type="Proteomes" id="UP001057702">
    <property type="component" value="Unassembled WGS sequence"/>
</dbReference>
<organism evidence="1 2">
    <name type="scientific">Streptomyces humicola</name>
    <dbReference type="NCBI Taxonomy" id="2953240"/>
    <lineage>
        <taxon>Bacteria</taxon>
        <taxon>Bacillati</taxon>
        <taxon>Actinomycetota</taxon>
        <taxon>Actinomycetes</taxon>
        <taxon>Kitasatosporales</taxon>
        <taxon>Streptomycetaceae</taxon>
        <taxon>Streptomyces</taxon>
    </lineage>
</organism>
<accession>A0ABT1Q1S8</accession>
<evidence type="ECO:0000313" key="1">
    <source>
        <dbReference type="EMBL" id="MCQ4083883.1"/>
    </source>
</evidence>
<dbReference type="Gene3D" id="1.10.490.110">
    <property type="entry name" value="Uncharacterized conserved protein DUF2267"/>
    <property type="match status" value="1"/>
</dbReference>
<proteinExistence type="predicted"/>
<dbReference type="EMBL" id="JANFNG010000027">
    <property type="protein sequence ID" value="MCQ4083883.1"/>
    <property type="molecule type" value="Genomic_DNA"/>
</dbReference>
<protein>
    <submittedName>
        <fullName evidence="1">DUF2267 domain-containing protein</fullName>
    </submittedName>
</protein>
<sequence>MPTTGLPAFDHTIQTANTWLAEVEKTSGNADRHRAYRIMRAWLHTLRDRLPVDVAAKLGAQLPVLLRGVYYDGWDPSGVPVKYDRKAYVRRFAHESSLSESEVEGAARAVTTAMHHQLSKGELDEVFKALPHDVRELLSAEP</sequence>
<keyword evidence="2" id="KW-1185">Reference proteome</keyword>
<comment type="caution">
    <text evidence="1">The sequence shown here is derived from an EMBL/GenBank/DDBJ whole genome shotgun (WGS) entry which is preliminary data.</text>
</comment>
<dbReference type="Pfam" id="PF10025">
    <property type="entry name" value="DUF2267"/>
    <property type="match status" value="1"/>
</dbReference>
<dbReference type="InterPro" id="IPR038282">
    <property type="entry name" value="DUF2267_sf"/>
</dbReference>
<name>A0ABT1Q1S8_9ACTN</name>
<gene>
    <name evidence="1" type="ORF">NGB36_25665</name>
</gene>